<organism evidence="4 5">
    <name type="scientific">Mya arenaria</name>
    <name type="common">Soft-shell clam</name>
    <dbReference type="NCBI Taxonomy" id="6604"/>
    <lineage>
        <taxon>Eukaryota</taxon>
        <taxon>Metazoa</taxon>
        <taxon>Spiralia</taxon>
        <taxon>Lophotrochozoa</taxon>
        <taxon>Mollusca</taxon>
        <taxon>Bivalvia</taxon>
        <taxon>Autobranchia</taxon>
        <taxon>Heteroconchia</taxon>
        <taxon>Euheterodonta</taxon>
        <taxon>Imparidentia</taxon>
        <taxon>Neoheterodontei</taxon>
        <taxon>Myida</taxon>
        <taxon>Myoidea</taxon>
        <taxon>Myidae</taxon>
        <taxon>Mya</taxon>
    </lineage>
</organism>
<dbReference type="EMBL" id="CP111014">
    <property type="protein sequence ID" value="WAR00671.1"/>
    <property type="molecule type" value="Genomic_DNA"/>
</dbReference>
<feature type="domain" description="BTB" evidence="3">
    <location>
        <begin position="65"/>
        <end position="133"/>
    </location>
</feature>
<dbReference type="Proteomes" id="UP001164746">
    <property type="component" value="Chromosome 3"/>
</dbReference>
<dbReference type="InterPro" id="IPR011333">
    <property type="entry name" value="SKP1/BTB/POZ_sf"/>
</dbReference>
<dbReference type="InterPro" id="IPR017096">
    <property type="entry name" value="BTB-kelch_protein"/>
</dbReference>
<dbReference type="SMART" id="SM00225">
    <property type="entry name" value="BTB"/>
    <property type="match status" value="1"/>
</dbReference>
<gene>
    <name evidence="4" type="ORF">MAR_025043</name>
</gene>
<dbReference type="Pfam" id="PF00651">
    <property type="entry name" value="BTB"/>
    <property type="match status" value="1"/>
</dbReference>
<evidence type="ECO:0000259" key="3">
    <source>
        <dbReference type="PROSITE" id="PS50097"/>
    </source>
</evidence>
<keyword evidence="2" id="KW-0677">Repeat</keyword>
<protein>
    <submittedName>
        <fullName evidence="4">KLH31-like protein</fullName>
    </submittedName>
</protein>
<dbReference type="SUPFAM" id="SSF50965">
    <property type="entry name" value="Galactose oxidase, central domain"/>
    <property type="match status" value="1"/>
</dbReference>
<dbReference type="InterPro" id="IPR011043">
    <property type="entry name" value="Gal_Oxase/kelch_b-propeller"/>
</dbReference>
<dbReference type="InterPro" id="IPR011705">
    <property type="entry name" value="BACK"/>
</dbReference>
<dbReference type="Gene3D" id="2.120.10.80">
    <property type="entry name" value="Kelch-type beta propeller"/>
    <property type="match status" value="2"/>
</dbReference>
<name>A0ABY7E0H6_MYAAR</name>
<evidence type="ECO:0000313" key="5">
    <source>
        <dbReference type="Proteomes" id="UP001164746"/>
    </source>
</evidence>
<dbReference type="PANTHER" id="PTHR45632:SF10">
    <property type="entry name" value="BTB DOMAIN-CONTAINING PROTEIN"/>
    <property type="match status" value="1"/>
</dbReference>
<dbReference type="SUPFAM" id="SSF54695">
    <property type="entry name" value="POZ domain"/>
    <property type="match status" value="1"/>
</dbReference>
<reference evidence="4" key="1">
    <citation type="submission" date="2022-11" db="EMBL/GenBank/DDBJ databases">
        <title>Centuries of genome instability and evolution in soft-shell clam transmissible cancer (bioRxiv).</title>
        <authorList>
            <person name="Hart S.F.M."/>
            <person name="Yonemitsu M.A."/>
            <person name="Giersch R.M."/>
            <person name="Beal B.F."/>
            <person name="Arriagada G."/>
            <person name="Davis B.W."/>
            <person name="Ostrander E.A."/>
            <person name="Goff S.P."/>
            <person name="Metzger M.J."/>
        </authorList>
    </citation>
    <scope>NUCLEOTIDE SEQUENCE</scope>
    <source>
        <strain evidence="4">MELC-2E11</strain>
        <tissue evidence="4">Siphon/mantle</tissue>
    </source>
</reference>
<dbReference type="SMART" id="SM00612">
    <property type="entry name" value="Kelch"/>
    <property type="match status" value="5"/>
</dbReference>
<sequence>MSSKPETSKALASSAKCLGYRGEFIRRRMLQKSFKGDERGLKHLPKLSDTMLTGMEVLWRQRILCDVELVAADRKRIFGHRLVLATCSDYFYEQFIETPYTAISAQLEIPDIRGDILEVLVEAMYTSRVKVESGNVDNLMSSAHYLGMFIIMDACESFLLDHLSKDNCLQLLSTAYKYELDRLSDASLQTAAQNFHTISKKMLYRNLSIEHVVPLLKRNDLKVENELEVFFRARAWIDENKESRLQYAADLMSSIRLPLMTPAEVLDNVEGCNYLMDITECQRLVKEALHYHLMPARQCLLQSQRTVPRMPSAMSLLMTGGAPRLETDKVRDHVIRYDPVTGQWNHVTNIPEPRHHHAATVLHGFLYVAGGDGALEGVSPSRSVFRFDPRNHAWIEVAPMVCSRQDFQLAVFNNTIFAVGGRVSADTCLASVERYDPAADTWTEVAELHAPRRCAAVATLDGKLYAVGGSGARKPVFMDNNTTIACSRLLSSRVERYSPAENKWELLKPLATPRFFAHLLSTSGHMILVGGATIDDSGNIACVDTIERSEFGCAVINEKIYVFGGYDWTEKKRLVDVVCFDADTGSWTDLGQMPDHLTGAAAASLVLYGPPWSWDPPKAEHIDDI</sequence>
<proteinExistence type="predicted"/>
<evidence type="ECO:0000256" key="2">
    <source>
        <dbReference type="ARBA" id="ARBA00022737"/>
    </source>
</evidence>
<dbReference type="Pfam" id="PF01344">
    <property type="entry name" value="Kelch_1"/>
    <property type="match status" value="1"/>
</dbReference>
<dbReference type="SMART" id="SM00875">
    <property type="entry name" value="BACK"/>
    <property type="match status" value="1"/>
</dbReference>
<dbReference type="PANTHER" id="PTHR45632">
    <property type="entry name" value="LD33804P"/>
    <property type="match status" value="1"/>
</dbReference>
<dbReference type="Gene3D" id="3.30.710.10">
    <property type="entry name" value="Potassium Channel Kv1.1, Chain A"/>
    <property type="match status" value="1"/>
</dbReference>
<dbReference type="PIRSF" id="PIRSF037037">
    <property type="entry name" value="Kelch-like_protein_gigaxonin"/>
    <property type="match status" value="1"/>
</dbReference>
<dbReference type="Gene3D" id="1.25.40.420">
    <property type="match status" value="1"/>
</dbReference>
<dbReference type="InterPro" id="IPR000210">
    <property type="entry name" value="BTB/POZ_dom"/>
</dbReference>
<keyword evidence="1" id="KW-0880">Kelch repeat</keyword>
<dbReference type="Pfam" id="PF24681">
    <property type="entry name" value="Kelch_KLHDC2_KLHL20_DRC7"/>
    <property type="match status" value="1"/>
</dbReference>
<accession>A0ABY7E0H6</accession>
<dbReference type="InterPro" id="IPR015915">
    <property type="entry name" value="Kelch-typ_b-propeller"/>
</dbReference>
<keyword evidence="5" id="KW-1185">Reference proteome</keyword>
<evidence type="ECO:0000256" key="1">
    <source>
        <dbReference type="ARBA" id="ARBA00022441"/>
    </source>
</evidence>
<evidence type="ECO:0000313" key="4">
    <source>
        <dbReference type="EMBL" id="WAR00671.1"/>
    </source>
</evidence>
<dbReference type="PROSITE" id="PS50097">
    <property type="entry name" value="BTB"/>
    <property type="match status" value="1"/>
</dbReference>
<dbReference type="Pfam" id="PF07707">
    <property type="entry name" value="BACK"/>
    <property type="match status" value="1"/>
</dbReference>
<dbReference type="InterPro" id="IPR006652">
    <property type="entry name" value="Kelch_1"/>
</dbReference>